<dbReference type="GO" id="GO:0020037">
    <property type="term" value="F:heme binding"/>
    <property type="evidence" value="ECO:0007669"/>
    <property type="project" value="InterPro"/>
</dbReference>
<evidence type="ECO:0000256" key="3">
    <source>
        <dbReference type="ARBA" id="ARBA00022621"/>
    </source>
</evidence>
<dbReference type="PANTHER" id="PTHR46458">
    <property type="entry name" value="BLR2807 PROTEIN"/>
    <property type="match status" value="1"/>
</dbReference>
<dbReference type="InterPro" id="IPR000971">
    <property type="entry name" value="Globin"/>
</dbReference>
<evidence type="ECO:0000313" key="9">
    <source>
        <dbReference type="Proteomes" id="UP000507470"/>
    </source>
</evidence>
<evidence type="ECO:0000256" key="4">
    <source>
        <dbReference type="ARBA" id="ARBA00022723"/>
    </source>
</evidence>
<keyword evidence="9" id="KW-1185">Reference proteome</keyword>
<name>A0A6J8B3S5_MYTCO</name>
<dbReference type="SUPFAM" id="SSF46458">
    <property type="entry name" value="Globin-like"/>
    <property type="match status" value="1"/>
</dbReference>
<keyword evidence="3 6" id="KW-0561">Oxygen transport</keyword>
<dbReference type="Proteomes" id="UP000507470">
    <property type="component" value="Unassembled WGS sequence"/>
</dbReference>
<keyword evidence="1 6" id="KW-0813">Transport</keyword>
<keyword evidence="5" id="KW-0408">Iron</keyword>
<evidence type="ECO:0000256" key="1">
    <source>
        <dbReference type="ARBA" id="ARBA00022448"/>
    </source>
</evidence>
<dbReference type="EMBL" id="CACVKT020002575">
    <property type="protein sequence ID" value="CAC5378495.1"/>
    <property type="molecule type" value="Genomic_DNA"/>
</dbReference>
<dbReference type="InterPro" id="IPR050532">
    <property type="entry name" value="Globin-like_OT"/>
</dbReference>
<evidence type="ECO:0000256" key="2">
    <source>
        <dbReference type="ARBA" id="ARBA00022617"/>
    </source>
</evidence>
<keyword evidence="2 6" id="KW-0349">Heme</keyword>
<sequence>MGNNIVNCPSVPNGGGGRGGQLSTYLTLHQIHQIQDTWDLIKDDLGKLGVIVFMRFFETEPDVKSLFPKIVRMNNENQLEWEIDKDMLQKHAISVMEGLGAAVESLDESDFLNNVMVSIGQTHVKRHIKPQMLKRLWPSLNHGLKESLDDKYTKEVNEAWKKLYMYICYHMKRGMENPDMDLEVLHDNDIENNPSTDLDDKVIEEKLAQLLFLDLCEELGYESIIDIRRNLSEFKHHIYHKLKPEKSEFIHDLGSRAEGLRISTSDVDQMVVCASSIIVNDTSEILYLNPGAGKVILVMENTRANLDTFV</sequence>
<dbReference type="OrthoDB" id="436496at2759"/>
<evidence type="ECO:0000256" key="5">
    <source>
        <dbReference type="ARBA" id="ARBA00023004"/>
    </source>
</evidence>
<evidence type="ECO:0000256" key="6">
    <source>
        <dbReference type="RuleBase" id="RU000356"/>
    </source>
</evidence>
<dbReference type="GO" id="GO:0019825">
    <property type="term" value="F:oxygen binding"/>
    <property type="evidence" value="ECO:0007669"/>
    <property type="project" value="InterPro"/>
</dbReference>
<comment type="similarity">
    <text evidence="6">Belongs to the globin family.</text>
</comment>
<dbReference type="AlphaFoldDB" id="A0A6J8B3S5"/>
<protein>
    <recommendedName>
        <fullName evidence="7">Globin domain-containing protein</fullName>
    </recommendedName>
</protein>
<dbReference type="PROSITE" id="PS01033">
    <property type="entry name" value="GLOBIN"/>
    <property type="match status" value="1"/>
</dbReference>
<accession>A0A6J8B3S5</accession>
<organism evidence="8 9">
    <name type="scientific">Mytilus coruscus</name>
    <name type="common">Sea mussel</name>
    <dbReference type="NCBI Taxonomy" id="42192"/>
    <lineage>
        <taxon>Eukaryota</taxon>
        <taxon>Metazoa</taxon>
        <taxon>Spiralia</taxon>
        <taxon>Lophotrochozoa</taxon>
        <taxon>Mollusca</taxon>
        <taxon>Bivalvia</taxon>
        <taxon>Autobranchia</taxon>
        <taxon>Pteriomorphia</taxon>
        <taxon>Mytilida</taxon>
        <taxon>Mytiloidea</taxon>
        <taxon>Mytilidae</taxon>
        <taxon>Mytilinae</taxon>
        <taxon>Mytilus</taxon>
    </lineage>
</organism>
<proteinExistence type="inferred from homology"/>
<dbReference type="InterPro" id="IPR044399">
    <property type="entry name" value="Mb-like_M"/>
</dbReference>
<gene>
    <name evidence="8" type="ORF">MCOR_14692</name>
</gene>
<dbReference type="Gene3D" id="1.10.490.10">
    <property type="entry name" value="Globins"/>
    <property type="match status" value="1"/>
</dbReference>
<feature type="domain" description="Globin" evidence="7">
    <location>
        <begin position="25"/>
        <end position="176"/>
    </location>
</feature>
<dbReference type="Pfam" id="PF00042">
    <property type="entry name" value="Globin"/>
    <property type="match status" value="1"/>
</dbReference>
<dbReference type="GO" id="GO:0005344">
    <property type="term" value="F:oxygen carrier activity"/>
    <property type="evidence" value="ECO:0007669"/>
    <property type="project" value="UniProtKB-KW"/>
</dbReference>
<reference evidence="8 9" key="1">
    <citation type="submission" date="2020-06" db="EMBL/GenBank/DDBJ databases">
        <authorList>
            <person name="Li R."/>
            <person name="Bekaert M."/>
        </authorList>
    </citation>
    <scope>NUCLEOTIDE SEQUENCE [LARGE SCALE GENOMIC DNA]</scope>
    <source>
        <strain evidence="9">wild</strain>
    </source>
</reference>
<dbReference type="InterPro" id="IPR009050">
    <property type="entry name" value="Globin-like_sf"/>
</dbReference>
<keyword evidence="4" id="KW-0479">Metal-binding</keyword>
<dbReference type="InterPro" id="IPR012292">
    <property type="entry name" value="Globin/Proto"/>
</dbReference>
<dbReference type="CDD" id="cd01040">
    <property type="entry name" value="Mb-like"/>
    <property type="match status" value="1"/>
</dbReference>
<evidence type="ECO:0000313" key="8">
    <source>
        <dbReference type="EMBL" id="CAC5378495.1"/>
    </source>
</evidence>
<evidence type="ECO:0000259" key="7">
    <source>
        <dbReference type="PROSITE" id="PS01033"/>
    </source>
</evidence>
<dbReference type="GO" id="GO:0046872">
    <property type="term" value="F:metal ion binding"/>
    <property type="evidence" value="ECO:0007669"/>
    <property type="project" value="UniProtKB-KW"/>
</dbReference>
<dbReference type="PANTHER" id="PTHR46458:SF1">
    <property type="entry name" value="GEO09476P1"/>
    <property type="match status" value="1"/>
</dbReference>